<protein>
    <submittedName>
        <fullName evidence="3">Unannotated protein</fullName>
    </submittedName>
</protein>
<dbReference type="InterPro" id="IPR039383">
    <property type="entry name" value="FHIT"/>
</dbReference>
<organism evidence="3">
    <name type="scientific">freshwater metagenome</name>
    <dbReference type="NCBI Taxonomy" id="449393"/>
    <lineage>
        <taxon>unclassified sequences</taxon>
        <taxon>metagenomes</taxon>
        <taxon>ecological metagenomes</taxon>
    </lineage>
</organism>
<sequence length="174" mass="19321">MPTPETGLPDAWIRLWTPHRGQYLQDVRSDGTVDQSCPFCSAPKVSEEDSLVVFKGTHNYVVLNLYPYNAGHLLIAPFRHFSDYTSVTKDESDEMSELTRKAMSVLRKASGAQGFNIGMNQGPVAGTSVADHLHQHIVPRWGGDTNFMPIIGRAKSIPQLLKDTQVLLANAWNE</sequence>
<dbReference type="InterPro" id="IPR036265">
    <property type="entry name" value="HIT-like_sf"/>
</dbReference>
<evidence type="ECO:0000313" key="3">
    <source>
        <dbReference type="EMBL" id="CAB4570774.1"/>
    </source>
</evidence>
<dbReference type="CDD" id="cd01275">
    <property type="entry name" value="FHIT"/>
    <property type="match status" value="1"/>
</dbReference>
<keyword evidence="1" id="KW-0547">Nucleotide-binding</keyword>
<gene>
    <name evidence="3" type="ORF">UFOPK1740_00218</name>
</gene>
<dbReference type="PANTHER" id="PTHR42997">
    <property type="entry name" value="HIT FAMILY HYDROLASE"/>
    <property type="match status" value="1"/>
</dbReference>
<dbReference type="Pfam" id="PF01230">
    <property type="entry name" value="HIT"/>
    <property type="match status" value="1"/>
</dbReference>
<dbReference type="Gene3D" id="3.30.428.10">
    <property type="entry name" value="HIT-like"/>
    <property type="match status" value="1"/>
</dbReference>
<proteinExistence type="predicted"/>
<evidence type="ECO:0000256" key="1">
    <source>
        <dbReference type="ARBA" id="ARBA00022741"/>
    </source>
</evidence>
<reference evidence="3" key="1">
    <citation type="submission" date="2020-05" db="EMBL/GenBank/DDBJ databases">
        <authorList>
            <person name="Chiriac C."/>
            <person name="Salcher M."/>
            <person name="Ghai R."/>
            <person name="Kavagutti S V."/>
        </authorList>
    </citation>
    <scope>NUCLEOTIDE SEQUENCE</scope>
</reference>
<accession>A0A6J6E669</accession>
<dbReference type="GO" id="GO:0003824">
    <property type="term" value="F:catalytic activity"/>
    <property type="evidence" value="ECO:0007669"/>
    <property type="project" value="InterPro"/>
</dbReference>
<dbReference type="InterPro" id="IPR052908">
    <property type="entry name" value="AP-4-A_phosphorylase"/>
</dbReference>
<name>A0A6J6E669_9ZZZZ</name>
<dbReference type="InterPro" id="IPR011146">
    <property type="entry name" value="HIT-like"/>
</dbReference>
<dbReference type="EMBL" id="CAEZTU010000005">
    <property type="protein sequence ID" value="CAB4570774.1"/>
    <property type="molecule type" value="Genomic_DNA"/>
</dbReference>
<dbReference type="GO" id="GO:0000166">
    <property type="term" value="F:nucleotide binding"/>
    <property type="evidence" value="ECO:0007669"/>
    <property type="project" value="UniProtKB-KW"/>
</dbReference>
<feature type="domain" description="HIT" evidence="2">
    <location>
        <begin position="38"/>
        <end position="147"/>
    </location>
</feature>
<dbReference type="AlphaFoldDB" id="A0A6J6E669"/>
<evidence type="ECO:0000259" key="2">
    <source>
        <dbReference type="PROSITE" id="PS51084"/>
    </source>
</evidence>
<dbReference type="PANTHER" id="PTHR42997:SF1">
    <property type="entry name" value="AP-4-A PHOSPHORYLASE"/>
    <property type="match status" value="1"/>
</dbReference>
<dbReference type="SUPFAM" id="SSF54197">
    <property type="entry name" value="HIT-like"/>
    <property type="match status" value="1"/>
</dbReference>
<dbReference type="PROSITE" id="PS51084">
    <property type="entry name" value="HIT_2"/>
    <property type="match status" value="1"/>
</dbReference>